<evidence type="ECO:0000313" key="2">
    <source>
        <dbReference type="EMBL" id="PIP55485.1"/>
    </source>
</evidence>
<comment type="caution">
    <text evidence="2">The sequence shown here is derived from an EMBL/GenBank/DDBJ whole genome shotgun (WGS) entry which is preliminary data.</text>
</comment>
<dbReference type="Gene3D" id="3.40.1440.10">
    <property type="entry name" value="GIY-YIG endonuclease"/>
    <property type="match status" value="1"/>
</dbReference>
<keyword evidence="2" id="KW-0540">Nuclease</keyword>
<dbReference type="Pfam" id="PF01541">
    <property type="entry name" value="GIY-YIG"/>
    <property type="match status" value="1"/>
</dbReference>
<protein>
    <submittedName>
        <fullName evidence="2">Endonuclease</fullName>
    </submittedName>
</protein>
<organism evidence="2 3">
    <name type="scientific">Candidatus Zambryskibacteria bacterium CG22_combo_CG10-13_8_21_14_all_42_17</name>
    <dbReference type="NCBI Taxonomy" id="1975118"/>
    <lineage>
        <taxon>Bacteria</taxon>
        <taxon>Candidatus Zambryskiibacteriota</taxon>
    </lineage>
</organism>
<evidence type="ECO:0000313" key="3">
    <source>
        <dbReference type="Proteomes" id="UP000229794"/>
    </source>
</evidence>
<sequence>MIKYTVYALINKDSRIYVGFSKFIDRRLKEHNSGYIFSTKGYRPWKLLYSEIVNNRNGARFREKYLKSGIGKEFLKNIVKPR</sequence>
<evidence type="ECO:0000259" key="1">
    <source>
        <dbReference type="PROSITE" id="PS50164"/>
    </source>
</evidence>
<dbReference type="Proteomes" id="UP000229794">
    <property type="component" value="Unassembled WGS sequence"/>
</dbReference>
<dbReference type="PROSITE" id="PS50164">
    <property type="entry name" value="GIY_YIG"/>
    <property type="match status" value="1"/>
</dbReference>
<dbReference type="GO" id="GO:0004519">
    <property type="term" value="F:endonuclease activity"/>
    <property type="evidence" value="ECO:0007669"/>
    <property type="project" value="UniProtKB-KW"/>
</dbReference>
<dbReference type="SUPFAM" id="SSF82771">
    <property type="entry name" value="GIY-YIG endonuclease"/>
    <property type="match status" value="1"/>
</dbReference>
<gene>
    <name evidence="2" type="ORF">COX06_03000</name>
</gene>
<feature type="domain" description="GIY-YIG" evidence="1">
    <location>
        <begin position="2"/>
        <end position="78"/>
    </location>
</feature>
<dbReference type="AlphaFoldDB" id="A0A2H0BCS4"/>
<dbReference type="InterPro" id="IPR035901">
    <property type="entry name" value="GIY-YIG_endonuc_sf"/>
</dbReference>
<keyword evidence="2" id="KW-0378">Hydrolase</keyword>
<keyword evidence="2" id="KW-0255">Endonuclease</keyword>
<proteinExistence type="predicted"/>
<reference evidence="2 3" key="1">
    <citation type="submission" date="2017-09" db="EMBL/GenBank/DDBJ databases">
        <title>Depth-based differentiation of microbial function through sediment-hosted aquifers and enrichment of novel symbionts in the deep terrestrial subsurface.</title>
        <authorList>
            <person name="Probst A.J."/>
            <person name="Ladd B."/>
            <person name="Jarett J.K."/>
            <person name="Geller-Mcgrath D.E."/>
            <person name="Sieber C.M."/>
            <person name="Emerson J.B."/>
            <person name="Anantharaman K."/>
            <person name="Thomas B.C."/>
            <person name="Malmstrom R."/>
            <person name="Stieglmeier M."/>
            <person name="Klingl A."/>
            <person name="Woyke T."/>
            <person name="Ryan C.M."/>
            <person name="Banfield J.F."/>
        </authorList>
    </citation>
    <scope>NUCLEOTIDE SEQUENCE [LARGE SCALE GENOMIC DNA]</scope>
    <source>
        <strain evidence="2">CG22_combo_CG10-13_8_21_14_all_42_17</strain>
    </source>
</reference>
<dbReference type="InterPro" id="IPR000305">
    <property type="entry name" value="GIY-YIG_endonuc"/>
</dbReference>
<name>A0A2H0BCS4_9BACT</name>
<accession>A0A2H0BCS4</accession>
<dbReference type="EMBL" id="PCST01000039">
    <property type="protein sequence ID" value="PIP55485.1"/>
    <property type="molecule type" value="Genomic_DNA"/>
</dbReference>